<dbReference type="Gene3D" id="3.40.50.10540">
    <property type="entry name" value="Crotonobetainyl-coa:carnitine coa-transferase, domain 1"/>
    <property type="match status" value="1"/>
</dbReference>
<evidence type="ECO:0000256" key="8">
    <source>
        <dbReference type="ARBA" id="ARBA00066407"/>
    </source>
</evidence>
<dbReference type="EC" id="5.1.99.4" evidence="8"/>
<evidence type="ECO:0000256" key="11">
    <source>
        <dbReference type="SAM" id="MobiDB-lite"/>
    </source>
</evidence>
<evidence type="ECO:0000256" key="10">
    <source>
        <dbReference type="ARBA" id="ARBA00075249"/>
    </source>
</evidence>
<comment type="pathway">
    <text evidence="1">Lipid metabolism; bile acid biosynthesis.</text>
</comment>
<dbReference type="PANTHER" id="PTHR48228:SF5">
    <property type="entry name" value="ALPHA-METHYLACYL-COA RACEMASE"/>
    <property type="match status" value="1"/>
</dbReference>
<dbReference type="CTD" id="23600"/>
<dbReference type="GeneID" id="100015444"/>
<dbReference type="SUPFAM" id="SSF89796">
    <property type="entry name" value="CoA-transferase family III (CaiB/BaiF)"/>
    <property type="match status" value="1"/>
</dbReference>
<dbReference type="Ensembl" id="ENSMODT00000025970.4">
    <property type="protein sequence ID" value="ENSMODP00000025519.3"/>
    <property type="gene ID" value="ENSMODG00000020398.4"/>
</dbReference>
<dbReference type="InterPro" id="IPR003673">
    <property type="entry name" value="CoA-Trfase_fam_III"/>
</dbReference>
<dbReference type="Bgee" id="ENSMODG00000020398">
    <property type="expression patterns" value="Expressed in liver and 20 other cell types or tissues"/>
</dbReference>
<dbReference type="GeneTree" id="ENSGT00940000157215"/>
<dbReference type="HOGENOM" id="CLU_033975_5_0_1"/>
<comment type="catalytic activity">
    <reaction evidence="6">
        <text>(25R)-3alpha,7alpha,12alpha-trihydroxy-5beta-cholestan-26-oyl-CoA = (25S)-3alpha,7alpha,12alpha-trihydroxy-5beta-cholestan-26-oyl-CoA</text>
        <dbReference type="Rhea" id="RHEA:40455"/>
        <dbReference type="ChEBI" id="CHEBI:58677"/>
        <dbReference type="ChEBI" id="CHEBI:77251"/>
    </reaction>
    <physiologicalReaction direction="left-to-right" evidence="6">
        <dbReference type="Rhea" id="RHEA:40456"/>
    </physiologicalReaction>
    <physiologicalReaction direction="right-to-left" evidence="6">
        <dbReference type="Rhea" id="RHEA:40457"/>
    </physiologicalReaction>
</comment>
<dbReference type="STRING" id="13616.ENSMODP00000025519"/>
<organism evidence="12 13">
    <name type="scientific">Monodelphis domestica</name>
    <name type="common">Gray short-tailed opossum</name>
    <dbReference type="NCBI Taxonomy" id="13616"/>
    <lineage>
        <taxon>Eukaryota</taxon>
        <taxon>Metazoa</taxon>
        <taxon>Chordata</taxon>
        <taxon>Craniata</taxon>
        <taxon>Vertebrata</taxon>
        <taxon>Euteleostomi</taxon>
        <taxon>Mammalia</taxon>
        <taxon>Metatheria</taxon>
        <taxon>Didelphimorphia</taxon>
        <taxon>Didelphidae</taxon>
        <taxon>Monodelphis</taxon>
    </lineage>
</organism>
<gene>
    <name evidence="12" type="primary">AMACR</name>
</gene>
<dbReference type="AlphaFoldDB" id="F7BZS2"/>
<evidence type="ECO:0000256" key="6">
    <source>
        <dbReference type="ARBA" id="ARBA00052701"/>
    </source>
</evidence>
<evidence type="ECO:0000256" key="1">
    <source>
        <dbReference type="ARBA" id="ARBA00004860"/>
    </source>
</evidence>
<dbReference type="Gene3D" id="3.30.1540.10">
    <property type="entry name" value="formyl-coa transferase, domain 3"/>
    <property type="match status" value="1"/>
</dbReference>
<dbReference type="OMA" id="VVIDPFR"/>
<accession>F7BZS2</accession>
<comment type="similarity">
    <text evidence="2">Belongs to the CoA-transferase III family.</text>
</comment>
<keyword evidence="3" id="KW-0413">Isomerase</keyword>
<evidence type="ECO:0000256" key="5">
    <source>
        <dbReference type="ARBA" id="ARBA00052633"/>
    </source>
</evidence>
<dbReference type="RefSeq" id="XP_001365665.3">
    <property type="nucleotide sequence ID" value="XM_001365628.4"/>
</dbReference>
<protein>
    <recommendedName>
        <fullName evidence="9">Alpha-methylacyl-CoA racemase</fullName>
        <ecNumber evidence="8">5.1.99.4</ecNumber>
    </recommendedName>
    <alternativeName>
        <fullName evidence="10">2-methylacyl-CoA racemase</fullName>
    </alternativeName>
</protein>
<dbReference type="FunCoup" id="F7BZS2">
    <property type="interactions" value="810"/>
</dbReference>
<dbReference type="InterPro" id="IPR044855">
    <property type="entry name" value="CoA-Trfase_III_dom3_sf"/>
</dbReference>
<dbReference type="FunFam" id="3.40.50.10540:FF:000004">
    <property type="entry name" value="Probable alpha-methylacyl-CoA racemase mcr"/>
    <property type="match status" value="1"/>
</dbReference>
<dbReference type="KEGG" id="mdo:100015444"/>
<sequence length="391" mass="42965">MSMILRGVRVLELAGLAPGPHCGMILADFGAHVIRVDRPSNGGTKWIGGGGVKWLARGKRSLILDLKRPEGVTVMRKLCRQVDVVLEPYRQGVMEEFGLGPEILQKDNPRLIYARLTGFGQSGRLSKVAGHDINYLALSGVLSKLGRSNETPYAPLNLLADFGGGSLTCALGIVLALYERTQSGKGQVIDANMVEGTAYLSSFLWKSQNAGLWSQPRGKNLLDSGAPFYETYRTSDGKFMAVGAIEPQFYALLINGLGLNCAELPHQWSISDWEEMKKKFADTFAKKTQAEWCKIFGGTDACVTPILSLEEATLNEHNLERGTFITDEDHKVSPRPAPLLSRTPAVPSTKRDPLEGEHTIEILQEFGFSQEEINQLNLAKVIEIRKPKSNL</sequence>
<evidence type="ECO:0000256" key="7">
    <source>
        <dbReference type="ARBA" id="ARBA00056478"/>
    </source>
</evidence>
<evidence type="ECO:0000256" key="3">
    <source>
        <dbReference type="ARBA" id="ARBA00023235"/>
    </source>
</evidence>
<reference evidence="12" key="2">
    <citation type="submission" date="2025-08" db="UniProtKB">
        <authorList>
            <consortium name="Ensembl"/>
        </authorList>
    </citation>
    <scope>IDENTIFICATION</scope>
</reference>
<reference evidence="12" key="3">
    <citation type="submission" date="2025-09" db="UniProtKB">
        <authorList>
            <consortium name="Ensembl"/>
        </authorList>
    </citation>
    <scope>IDENTIFICATION</scope>
</reference>
<comment type="catalytic activity">
    <reaction evidence="5">
        <text>(2R,6)-dimethylheptanoyl-CoA = (2S,6)-dimethylheptanoyl-CoA</text>
        <dbReference type="Rhea" id="RHEA:46732"/>
        <dbReference type="ChEBI" id="CHEBI:86982"/>
        <dbReference type="ChEBI" id="CHEBI:86983"/>
    </reaction>
    <physiologicalReaction direction="left-to-right" evidence="5">
        <dbReference type="Rhea" id="RHEA:46733"/>
    </physiologicalReaction>
</comment>
<dbReference type="Proteomes" id="UP000002280">
    <property type="component" value="Chromosome 3"/>
</dbReference>
<dbReference type="Pfam" id="PF02515">
    <property type="entry name" value="CoA_transf_3"/>
    <property type="match status" value="1"/>
</dbReference>
<dbReference type="GO" id="GO:0008111">
    <property type="term" value="F:alpha-methylacyl-CoA racemase activity"/>
    <property type="evidence" value="ECO:0000318"/>
    <property type="project" value="GO_Central"/>
</dbReference>
<reference evidence="12 13" key="1">
    <citation type="journal article" date="2007" name="Nature">
        <title>Genome of the marsupial Monodelphis domestica reveals innovation in non-coding sequences.</title>
        <authorList>
            <person name="Mikkelsen T.S."/>
            <person name="Wakefield M.J."/>
            <person name="Aken B."/>
            <person name="Amemiya C.T."/>
            <person name="Chang J.L."/>
            <person name="Duke S."/>
            <person name="Garber M."/>
            <person name="Gentles A.J."/>
            <person name="Goodstadt L."/>
            <person name="Heger A."/>
            <person name="Jurka J."/>
            <person name="Kamal M."/>
            <person name="Mauceli E."/>
            <person name="Searle S.M."/>
            <person name="Sharpe T."/>
            <person name="Baker M.L."/>
            <person name="Batzer M.A."/>
            <person name="Benos P.V."/>
            <person name="Belov K."/>
            <person name="Clamp M."/>
            <person name="Cook A."/>
            <person name="Cuff J."/>
            <person name="Das R."/>
            <person name="Davidow L."/>
            <person name="Deakin J.E."/>
            <person name="Fazzari M.J."/>
            <person name="Glass J.L."/>
            <person name="Grabherr M."/>
            <person name="Greally J.M."/>
            <person name="Gu W."/>
            <person name="Hore T.A."/>
            <person name="Huttley G.A."/>
            <person name="Kleber M."/>
            <person name="Jirtle R.L."/>
            <person name="Koina E."/>
            <person name="Lee J.T."/>
            <person name="Mahony S."/>
            <person name="Marra M.A."/>
            <person name="Miller R.D."/>
            <person name="Nicholls R.D."/>
            <person name="Oda M."/>
            <person name="Papenfuss A.T."/>
            <person name="Parra Z.E."/>
            <person name="Pollock D.D."/>
            <person name="Ray D.A."/>
            <person name="Schein J.E."/>
            <person name="Speed T.P."/>
            <person name="Thompson K."/>
            <person name="VandeBerg J.L."/>
            <person name="Wade C.M."/>
            <person name="Walker J.A."/>
            <person name="Waters P.D."/>
            <person name="Webber C."/>
            <person name="Weidman J.R."/>
            <person name="Xie X."/>
            <person name="Zody M.C."/>
            <person name="Baldwin J."/>
            <person name="Abdouelleil A."/>
            <person name="Abdulkadir J."/>
            <person name="Abebe A."/>
            <person name="Abera B."/>
            <person name="Abreu J."/>
            <person name="Acer S.C."/>
            <person name="Aftuck L."/>
            <person name="Alexander A."/>
            <person name="An P."/>
            <person name="Anderson E."/>
            <person name="Anderson S."/>
            <person name="Arachi H."/>
            <person name="Azer M."/>
            <person name="Bachantsang P."/>
            <person name="Barry A."/>
            <person name="Bayul T."/>
            <person name="Berlin A."/>
            <person name="Bessette D."/>
            <person name="Bloom T."/>
            <person name="Bloom T."/>
            <person name="Boguslavskiy L."/>
            <person name="Bonnet C."/>
            <person name="Boukhgalter B."/>
            <person name="Bourzgui I."/>
            <person name="Brown A."/>
            <person name="Cahill P."/>
            <person name="Channer S."/>
            <person name="Cheshatsang Y."/>
            <person name="Chuda L."/>
            <person name="Citroen M."/>
            <person name="Collymore A."/>
            <person name="Cooke P."/>
            <person name="Costello M."/>
            <person name="D'Aco K."/>
            <person name="Daza R."/>
            <person name="De Haan G."/>
            <person name="DeGray S."/>
            <person name="DeMaso C."/>
            <person name="Dhargay N."/>
            <person name="Dooley K."/>
            <person name="Dooley E."/>
            <person name="Doricent M."/>
            <person name="Dorje P."/>
            <person name="Dorjee K."/>
            <person name="Dupes A."/>
            <person name="Elong R."/>
            <person name="Falk J."/>
            <person name="Farina A."/>
            <person name="Faro S."/>
            <person name="Ferguson D."/>
            <person name="Fisher S."/>
            <person name="Foley C.D."/>
            <person name="Franke A."/>
            <person name="Friedrich D."/>
            <person name="Gadbois L."/>
            <person name="Gearin G."/>
            <person name="Gearin C.R."/>
            <person name="Giannoukos G."/>
            <person name="Goode T."/>
            <person name="Graham J."/>
            <person name="Grandbois E."/>
            <person name="Grewal S."/>
            <person name="Gyaltsen K."/>
            <person name="Hafez N."/>
            <person name="Hagos B."/>
            <person name="Hall J."/>
            <person name="Henson C."/>
            <person name="Hollinger A."/>
            <person name="Honan T."/>
            <person name="Huard M.D."/>
            <person name="Hughes L."/>
            <person name="Hurhula B."/>
            <person name="Husby M.E."/>
            <person name="Kamat A."/>
            <person name="Kanga B."/>
            <person name="Kashin S."/>
            <person name="Khazanovich D."/>
            <person name="Kisner P."/>
            <person name="Lance K."/>
            <person name="Lara M."/>
            <person name="Lee W."/>
            <person name="Lennon N."/>
            <person name="Letendre F."/>
            <person name="LeVine R."/>
            <person name="Lipovsky A."/>
            <person name="Liu X."/>
            <person name="Liu J."/>
            <person name="Liu S."/>
            <person name="Lokyitsang T."/>
            <person name="Lokyitsang Y."/>
            <person name="Lubonja R."/>
            <person name="Lui A."/>
            <person name="MacDonald P."/>
            <person name="Magnisalis V."/>
            <person name="Maru K."/>
            <person name="Matthews C."/>
            <person name="McCusker W."/>
            <person name="McDonough S."/>
            <person name="Mehta T."/>
            <person name="Meldrim J."/>
            <person name="Meneus L."/>
            <person name="Mihai O."/>
            <person name="Mihalev A."/>
            <person name="Mihova T."/>
            <person name="Mittelman R."/>
            <person name="Mlenga V."/>
            <person name="Montmayeur A."/>
            <person name="Mulrain L."/>
            <person name="Navidi A."/>
            <person name="Naylor J."/>
            <person name="Negash T."/>
            <person name="Nguyen T."/>
            <person name="Nguyen N."/>
            <person name="Nicol R."/>
            <person name="Norbu C."/>
            <person name="Norbu N."/>
            <person name="Novod N."/>
            <person name="O'Neill B."/>
            <person name="Osman S."/>
            <person name="Markiewicz E."/>
            <person name="Oyono O.L."/>
            <person name="Patti C."/>
            <person name="Phunkhang P."/>
            <person name="Pierre F."/>
            <person name="Priest M."/>
            <person name="Raghuraman S."/>
            <person name="Rege F."/>
            <person name="Reyes R."/>
            <person name="Rise C."/>
            <person name="Rogov P."/>
            <person name="Ross K."/>
            <person name="Ryan E."/>
            <person name="Settipalli S."/>
            <person name="Shea T."/>
            <person name="Sherpa N."/>
            <person name="Shi L."/>
            <person name="Shih D."/>
            <person name="Sparrow T."/>
            <person name="Spaulding J."/>
            <person name="Stalker J."/>
            <person name="Stange-Thomann N."/>
            <person name="Stavropoulos S."/>
            <person name="Stone C."/>
            <person name="Strader C."/>
            <person name="Tesfaye S."/>
            <person name="Thomson T."/>
            <person name="Thoulutsang Y."/>
            <person name="Thoulutsang D."/>
            <person name="Topham K."/>
            <person name="Topping I."/>
            <person name="Tsamla T."/>
            <person name="Vassiliev H."/>
            <person name="Vo A."/>
            <person name="Wangchuk T."/>
            <person name="Wangdi T."/>
            <person name="Weiand M."/>
            <person name="Wilkinson J."/>
            <person name="Wilson A."/>
            <person name="Yadav S."/>
            <person name="Young G."/>
            <person name="Yu Q."/>
            <person name="Zembek L."/>
            <person name="Zhong D."/>
            <person name="Zimmer A."/>
            <person name="Zwirko Z."/>
            <person name="Jaffe D.B."/>
            <person name="Alvarez P."/>
            <person name="Brockman W."/>
            <person name="Butler J."/>
            <person name="Chin C."/>
            <person name="Gnerre S."/>
            <person name="MacCallum I."/>
            <person name="Graves J.A."/>
            <person name="Ponting C.P."/>
            <person name="Breen M."/>
            <person name="Samollow P.B."/>
            <person name="Lander E.S."/>
            <person name="Lindblad-Toh K."/>
        </authorList>
    </citation>
    <scope>NUCLEOTIDE SEQUENCE [LARGE SCALE GENOMIC DNA]</scope>
</reference>
<dbReference type="InterPro" id="IPR023606">
    <property type="entry name" value="CoA-Trfase_III_dom_1_sf"/>
</dbReference>
<dbReference type="GO" id="GO:0005777">
    <property type="term" value="C:peroxisome"/>
    <property type="evidence" value="ECO:0007669"/>
    <property type="project" value="Ensembl"/>
</dbReference>
<evidence type="ECO:0000256" key="2">
    <source>
        <dbReference type="ARBA" id="ARBA00008383"/>
    </source>
</evidence>
<dbReference type="InParanoid" id="F7BZS2"/>
<feature type="region of interest" description="Disordered" evidence="11">
    <location>
        <begin position="328"/>
        <end position="352"/>
    </location>
</feature>
<dbReference type="PANTHER" id="PTHR48228">
    <property type="entry name" value="SUCCINYL-COA--D-CITRAMALATE COA-TRANSFERASE"/>
    <property type="match status" value="1"/>
</dbReference>
<dbReference type="eggNOG" id="KOG3957">
    <property type="taxonomic scope" value="Eukaryota"/>
</dbReference>
<proteinExistence type="inferred from homology"/>
<dbReference type="GO" id="GO:0005886">
    <property type="term" value="C:plasma membrane"/>
    <property type="evidence" value="ECO:0007669"/>
    <property type="project" value="Ensembl"/>
</dbReference>
<evidence type="ECO:0000313" key="13">
    <source>
        <dbReference type="Proteomes" id="UP000002280"/>
    </source>
</evidence>
<keyword evidence="13" id="KW-1185">Reference proteome</keyword>
<comment type="function">
    <text evidence="7">Catalyzes the interconversion of (R)- and (S)-stereoisomers of alpha-methyl-branched-chain fatty acyl-CoA esters. Acts only on coenzyme A thioesters, not on free fatty acids, and accepts as substrates a wide range of alpha-methylacyl-CoAs, including pristanoyl-CoA, trihydroxycoprostanoyl-CoA (an intermediate in bile acid synthesis), and arylpropionic acids like the anti-inflammatory drug ibuprofen (2-(4-isobutylphenyl)propionic acid) but neither 3-methyl-branched nor linear-chain acyl-CoAs.</text>
</comment>
<dbReference type="InterPro" id="IPR050509">
    <property type="entry name" value="CoA-transferase_III"/>
</dbReference>
<evidence type="ECO:0000256" key="9">
    <source>
        <dbReference type="ARBA" id="ARBA00074506"/>
    </source>
</evidence>
<comment type="catalytic activity">
    <reaction evidence="4">
        <text>a (2S)-2-methylacyl-CoA = a (2R)-2-methylacyl-CoA</text>
        <dbReference type="Rhea" id="RHEA:12657"/>
        <dbReference type="ChEBI" id="CHEBI:57313"/>
        <dbReference type="ChEBI" id="CHEBI:57314"/>
        <dbReference type="EC" id="5.1.99.4"/>
    </reaction>
    <physiologicalReaction direction="left-to-right" evidence="4">
        <dbReference type="Rhea" id="RHEA:12658"/>
    </physiologicalReaction>
    <physiologicalReaction direction="right-to-left" evidence="4">
        <dbReference type="Rhea" id="RHEA:12659"/>
    </physiologicalReaction>
</comment>
<dbReference type="GO" id="GO:0005739">
    <property type="term" value="C:mitochondrion"/>
    <property type="evidence" value="ECO:0000318"/>
    <property type="project" value="GO_Central"/>
</dbReference>
<evidence type="ECO:0000313" key="12">
    <source>
        <dbReference type="Ensembl" id="ENSMODP00000025519.3"/>
    </source>
</evidence>
<dbReference type="OrthoDB" id="16747at2759"/>
<dbReference type="FunFam" id="3.30.1540.10:FF:000004">
    <property type="entry name" value="Probable alpha-methylacyl-CoA racemase mcr"/>
    <property type="match status" value="1"/>
</dbReference>
<evidence type="ECO:0000256" key="4">
    <source>
        <dbReference type="ARBA" id="ARBA00051456"/>
    </source>
</evidence>
<name>F7BZS2_MONDO</name>
<dbReference type="GO" id="GO:0008206">
    <property type="term" value="P:bile acid metabolic process"/>
    <property type="evidence" value="ECO:0000318"/>
    <property type="project" value="GO_Central"/>
</dbReference>